<dbReference type="NCBIfam" id="NF006050">
    <property type="entry name" value="PRK08197.1"/>
    <property type="match status" value="1"/>
</dbReference>
<keyword evidence="2" id="KW-0663">Pyridoxal phosphate</keyword>
<dbReference type="Proteomes" id="UP001589776">
    <property type="component" value="Unassembled WGS sequence"/>
</dbReference>
<name>A0ABV6DEE3_9BACL</name>
<dbReference type="InterPro" id="IPR001926">
    <property type="entry name" value="TrpB-like_PALP"/>
</dbReference>
<evidence type="ECO:0000313" key="6">
    <source>
        <dbReference type="EMBL" id="MFC0211020.1"/>
    </source>
</evidence>
<dbReference type="PANTHER" id="PTHR48078:SF6">
    <property type="entry name" value="L-THREONINE DEHYDRATASE CATABOLIC TDCB"/>
    <property type="match status" value="1"/>
</dbReference>
<dbReference type="InterPro" id="IPR036052">
    <property type="entry name" value="TrpB-like_PALP_sf"/>
</dbReference>
<dbReference type="Pfam" id="PF00291">
    <property type="entry name" value="PALP"/>
    <property type="match status" value="1"/>
</dbReference>
<proteinExistence type="predicted"/>
<evidence type="ECO:0000256" key="2">
    <source>
        <dbReference type="ARBA" id="ARBA00022898"/>
    </source>
</evidence>
<keyword evidence="7" id="KW-1185">Reference proteome</keyword>
<evidence type="ECO:0000256" key="1">
    <source>
        <dbReference type="ARBA" id="ARBA00001933"/>
    </source>
</evidence>
<feature type="region of interest" description="Disordered" evidence="4">
    <location>
        <begin position="297"/>
        <end position="333"/>
    </location>
</feature>
<evidence type="ECO:0000313" key="7">
    <source>
        <dbReference type="Proteomes" id="UP001589776"/>
    </source>
</evidence>
<feature type="domain" description="Tryptophan synthase beta chain-like PALP" evidence="5">
    <location>
        <begin position="70"/>
        <end position="407"/>
    </location>
</feature>
<dbReference type="Gene3D" id="3.40.50.1100">
    <property type="match status" value="2"/>
</dbReference>
<dbReference type="InterPro" id="IPR050147">
    <property type="entry name" value="Ser/Thr_Dehydratase"/>
</dbReference>
<dbReference type="SUPFAM" id="SSF53686">
    <property type="entry name" value="Tryptophan synthase beta subunit-like PLP-dependent enzymes"/>
    <property type="match status" value="1"/>
</dbReference>
<dbReference type="EC" id="4.2.3.1" evidence="6"/>
<keyword evidence="3 6" id="KW-0456">Lyase</keyword>
<reference evidence="6 7" key="1">
    <citation type="submission" date="2024-09" db="EMBL/GenBank/DDBJ databases">
        <authorList>
            <person name="Sun Q."/>
            <person name="Mori K."/>
        </authorList>
    </citation>
    <scope>NUCLEOTIDE SEQUENCE [LARGE SCALE GENOMIC DNA]</scope>
    <source>
        <strain evidence="6 7">CCM 7759</strain>
    </source>
</reference>
<gene>
    <name evidence="6" type="ORF">ACFFK0_00930</name>
</gene>
<evidence type="ECO:0000256" key="3">
    <source>
        <dbReference type="ARBA" id="ARBA00023239"/>
    </source>
</evidence>
<dbReference type="RefSeq" id="WP_377467702.1">
    <property type="nucleotide sequence ID" value="NZ_JBHLWN010000008.1"/>
</dbReference>
<organism evidence="6 7">
    <name type="scientific">Paenibacillus chartarius</name>
    <dbReference type="NCBI Taxonomy" id="747481"/>
    <lineage>
        <taxon>Bacteria</taxon>
        <taxon>Bacillati</taxon>
        <taxon>Bacillota</taxon>
        <taxon>Bacilli</taxon>
        <taxon>Bacillales</taxon>
        <taxon>Paenibacillaceae</taxon>
        <taxon>Paenibacillus</taxon>
    </lineage>
</organism>
<dbReference type="PANTHER" id="PTHR48078">
    <property type="entry name" value="THREONINE DEHYDRATASE, MITOCHONDRIAL-RELATED"/>
    <property type="match status" value="1"/>
</dbReference>
<sequence>MEAYVLRCSRCGCSRPFETIGRCDCGGTLLVEYDIERIGAGLRREDLLSRAWTMWRYRELLPVRDPFKIVTLGEGGTPLLRLKSLERELGLGGLYSKREELNPTGSFKARGFSAAVTLLHERGVRRVAVNSNGNAATALAAYAARCGMEAHVFVPRDCPGLILEECLLYGAHTYLVDGLIQDAGAIISEGVQEQGWFHVGTLKEPGRAEGKKTMGLEAAEQLGWVLPDVIVYPTGGGSGVIGLWRAFEQLKALGWVQGELPRFVSVQEIGCEPVVHGMSSEAGAGMPEAEAEMPKRDRCAADSPPDVGRAAALRPGEAAPGKPAVTSQPTGLRVPKPPDLQLLLDILRTTGGTAVAVSAADIREAAGRLARHGLSASPEGAAAWAGLVQLHEQGWLRPGETVVIFNTSHAAKYWPWKVTKPVPGVRTYEDFVRLRGRPGG</sequence>
<comment type="caution">
    <text evidence="6">The sequence shown here is derived from an EMBL/GenBank/DDBJ whole genome shotgun (WGS) entry which is preliminary data.</text>
</comment>
<dbReference type="GO" id="GO:0004795">
    <property type="term" value="F:threonine synthase activity"/>
    <property type="evidence" value="ECO:0007669"/>
    <property type="project" value="UniProtKB-EC"/>
</dbReference>
<dbReference type="EMBL" id="JBHLWN010000008">
    <property type="protein sequence ID" value="MFC0211020.1"/>
    <property type="molecule type" value="Genomic_DNA"/>
</dbReference>
<protein>
    <submittedName>
        <fullName evidence="6">Threonine synthase</fullName>
        <ecNumber evidence="6">4.2.3.1</ecNumber>
    </submittedName>
</protein>
<evidence type="ECO:0000259" key="5">
    <source>
        <dbReference type="Pfam" id="PF00291"/>
    </source>
</evidence>
<evidence type="ECO:0000256" key="4">
    <source>
        <dbReference type="SAM" id="MobiDB-lite"/>
    </source>
</evidence>
<accession>A0ABV6DEE3</accession>
<comment type="cofactor">
    <cofactor evidence="1">
        <name>pyridoxal 5'-phosphate</name>
        <dbReference type="ChEBI" id="CHEBI:597326"/>
    </cofactor>
</comment>